<dbReference type="RefSeq" id="WP_395803953.1">
    <property type="nucleotide sequence ID" value="NZ_CP043494.1"/>
</dbReference>
<dbReference type="PANTHER" id="PTHR48050">
    <property type="entry name" value="STEROL 3-BETA-GLUCOSYLTRANSFERASE"/>
    <property type="match status" value="1"/>
</dbReference>
<accession>A0ABY9WWL2</accession>
<sequence length="441" mass="49985">MSTILFVPMPERGHINPSLKMARALQKRGHRIVYCGLRDMEDLIRAEGFEFECLFEHLYPKGFQTEIKARLGSLSGLSRFLYVRELVRKQTRMLESLLQGEFDQIISRTRPDLGITDVLLPETFLVLRGHQVPALLLNTSIPLRWEPMTPPPTSGCIPDGRLSSKVQGALDWGRVLLDAKLGALSTWVGLEPDGLGYRRKLARKHGYPLSGLDFAGRPTGEHDPMLILCPREFVEFRDAKLSIEYHYTGPSIDLQRQEPDFPWERLDGERPLVVCSLGTMVIHPERARRFHQSVADAARRRPRWQFVVATNQWTEETPGQAPANLVSVKHVPQLQMLRRASAMVTHGGFNSVKECIYFGVPMVVLPIQFDQPGVAARVVHHGLGVRASIDELTPDTFVPLLDEVVENPSYRRELARMQALFQAAEQEQAMVEALEKHLRRA</sequence>
<evidence type="ECO:0000313" key="3">
    <source>
        <dbReference type="Proteomes" id="UP001611383"/>
    </source>
</evidence>
<keyword evidence="1" id="KW-0175">Coiled coil</keyword>
<dbReference type="Pfam" id="PF00201">
    <property type="entry name" value="UDPGT"/>
    <property type="match status" value="1"/>
</dbReference>
<feature type="coiled-coil region" evidence="1">
    <location>
        <begin position="407"/>
        <end position="437"/>
    </location>
</feature>
<dbReference type="PANTHER" id="PTHR48050:SF13">
    <property type="entry name" value="STEROL 3-BETA-GLUCOSYLTRANSFERASE UGT80A2"/>
    <property type="match status" value="1"/>
</dbReference>
<dbReference type="Proteomes" id="UP001611383">
    <property type="component" value="Chromosome"/>
</dbReference>
<evidence type="ECO:0000313" key="2">
    <source>
        <dbReference type="EMBL" id="WNG47519.1"/>
    </source>
</evidence>
<name>A0ABY9WWL2_9BACT</name>
<dbReference type="CDD" id="cd03784">
    <property type="entry name" value="GT1_Gtf-like"/>
    <property type="match status" value="1"/>
</dbReference>
<gene>
    <name evidence="2" type="ORF">F0U60_27910</name>
</gene>
<dbReference type="InterPro" id="IPR050426">
    <property type="entry name" value="Glycosyltransferase_28"/>
</dbReference>
<reference evidence="2 3" key="1">
    <citation type="submission" date="2019-08" db="EMBL/GenBank/DDBJ databases">
        <title>Archangium and Cystobacter genomes.</title>
        <authorList>
            <person name="Chen I.-C.K."/>
            <person name="Wielgoss S."/>
        </authorList>
    </citation>
    <scope>NUCLEOTIDE SEQUENCE [LARGE SCALE GENOMIC DNA]</scope>
    <source>
        <strain evidence="2 3">Cbm 6</strain>
    </source>
</reference>
<dbReference type="InterPro" id="IPR002213">
    <property type="entry name" value="UDP_glucos_trans"/>
</dbReference>
<protein>
    <submittedName>
        <fullName evidence="2">Glycosyltransferase family 1 protein</fullName>
    </submittedName>
</protein>
<dbReference type="SUPFAM" id="SSF53756">
    <property type="entry name" value="UDP-Glycosyltransferase/glycogen phosphorylase"/>
    <property type="match status" value="1"/>
</dbReference>
<dbReference type="EMBL" id="CP043494">
    <property type="protein sequence ID" value="WNG47519.1"/>
    <property type="molecule type" value="Genomic_DNA"/>
</dbReference>
<proteinExistence type="predicted"/>
<organism evidence="2 3">
    <name type="scientific">Archangium minus</name>
    <dbReference type="NCBI Taxonomy" id="83450"/>
    <lineage>
        <taxon>Bacteria</taxon>
        <taxon>Pseudomonadati</taxon>
        <taxon>Myxococcota</taxon>
        <taxon>Myxococcia</taxon>
        <taxon>Myxococcales</taxon>
        <taxon>Cystobacterineae</taxon>
        <taxon>Archangiaceae</taxon>
        <taxon>Archangium</taxon>
    </lineage>
</organism>
<evidence type="ECO:0000256" key="1">
    <source>
        <dbReference type="SAM" id="Coils"/>
    </source>
</evidence>
<dbReference type="Gene3D" id="3.40.50.2000">
    <property type="entry name" value="Glycogen Phosphorylase B"/>
    <property type="match status" value="2"/>
</dbReference>
<keyword evidence="3" id="KW-1185">Reference proteome</keyword>